<organism evidence="7">
    <name type="scientific">freshwater metagenome</name>
    <dbReference type="NCBI Taxonomy" id="449393"/>
    <lineage>
        <taxon>unclassified sequences</taxon>
        <taxon>metagenomes</taxon>
        <taxon>ecological metagenomes</taxon>
    </lineage>
</organism>
<keyword evidence="3 6" id="KW-0812">Transmembrane</keyword>
<proteinExistence type="predicted"/>
<keyword evidence="4 6" id="KW-1133">Transmembrane helix</keyword>
<evidence type="ECO:0000256" key="6">
    <source>
        <dbReference type="SAM" id="Phobius"/>
    </source>
</evidence>
<keyword evidence="5 6" id="KW-0472">Membrane</keyword>
<reference evidence="7" key="1">
    <citation type="submission" date="2020-05" db="EMBL/GenBank/DDBJ databases">
        <authorList>
            <person name="Chiriac C."/>
            <person name="Salcher M."/>
            <person name="Ghai R."/>
            <person name="Kavagutti S V."/>
        </authorList>
    </citation>
    <scope>NUCLEOTIDE SEQUENCE</scope>
</reference>
<gene>
    <name evidence="7" type="ORF">UFOPK2366_01231</name>
</gene>
<accession>A0A6J6PUD8</accession>
<dbReference type="EMBL" id="CAEZXM010000232">
    <property type="protein sequence ID" value="CAB4700178.1"/>
    <property type="molecule type" value="Genomic_DNA"/>
</dbReference>
<dbReference type="AlphaFoldDB" id="A0A6J6PUD8"/>
<evidence type="ECO:0000313" key="7">
    <source>
        <dbReference type="EMBL" id="CAB4700178.1"/>
    </source>
</evidence>
<dbReference type="InterPro" id="IPR017039">
    <property type="entry name" value="Virul_fac_BrkB"/>
</dbReference>
<evidence type="ECO:0000256" key="3">
    <source>
        <dbReference type="ARBA" id="ARBA00022692"/>
    </source>
</evidence>
<feature type="transmembrane region" description="Helical" evidence="6">
    <location>
        <begin position="220"/>
        <end position="246"/>
    </location>
</feature>
<feature type="transmembrane region" description="Helical" evidence="6">
    <location>
        <begin position="156"/>
        <end position="179"/>
    </location>
</feature>
<dbReference type="Pfam" id="PF03631">
    <property type="entry name" value="Virul_fac_BrkB"/>
    <property type="match status" value="1"/>
</dbReference>
<feature type="transmembrane region" description="Helical" evidence="6">
    <location>
        <begin position="191"/>
        <end position="214"/>
    </location>
</feature>
<evidence type="ECO:0000256" key="2">
    <source>
        <dbReference type="ARBA" id="ARBA00022475"/>
    </source>
</evidence>
<keyword evidence="2" id="KW-1003">Cell membrane</keyword>
<evidence type="ECO:0000256" key="4">
    <source>
        <dbReference type="ARBA" id="ARBA00022989"/>
    </source>
</evidence>
<sequence>MRAISIPTSIVQRFFHIDGIRKAMLMAFNLFISIVPLIIIMFAFTSRLRNQISLSQVFIEQFRLNGGTAAAVRQAFPTNRNILKVASVIATVSFSVSGFDVASVFQRTFADAWGVPRLSGWRGPTRGAIWFVTVFATFALGQVMQRLPAKHGPLLYAVALPIVLLMNFVFWLITPRLLLLKRLAWRDLRPGAVLGMITSTALWGLSIVILPGWFSWYGQGFGGVGIALALLSWTYVVSIVWVAIVVTSAIMWERSAAIDDVVDLADASRFELARVRDNN</sequence>
<evidence type="ECO:0000256" key="1">
    <source>
        <dbReference type="ARBA" id="ARBA00004651"/>
    </source>
</evidence>
<name>A0A6J6PUD8_9ZZZZ</name>
<dbReference type="GO" id="GO:0005886">
    <property type="term" value="C:plasma membrane"/>
    <property type="evidence" value="ECO:0007669"/>
    <property type="project" value="UniProtKB-SubCell"/>
</dbReference>
<feature type="transmembrane region" description="Helical" evidence="6">
    <location>
        <begin position="127"/>
        <end position="144"/>
    </location>
</feature>
<protein>
    <submittedName>
        <fullName evidence="7">Unannotated protein</fullName>
    </submittedName>
</protein>
<feature type="transmembrane region" description="Helical" evidence="6">
    <location>
        <begin position="23"/>
        <end position="44"/>
    </location>
</feature>
<comment type="subcellular location">
    <subcellularLocation>
        <location evidence="1">Cell membrane</location>
        <topology evidence="1">Multi-pass membrane protein</topology>
    </subcellularLocation>
</comment>
<evidence type="ECO:0000256" key="5">
    <source>
        <dbReference type="ARBA" id="ARBA00023136"/>
    </source>
</evidence>